<dbReference type="EMBL" id="KT944260">
    <property type="protein sequence ID" value="ALV86371.1"/>
    <property type="molecule type" value="Genomic_DNA"/>
</dbReference>
<protein>
    <submittedName>
        <fullName evidence="3">Lactate dehydrogenase</fullName>
    </submittedName>
</protein>
<dbReference type="InterPro" id="IPR003767">
    <property type="entry name" value="Malate/L-lactate_DH-like"/>
</dbReference>
<organism evidence="3">
    <name type="scientific">uncultured bacterium 8</name>
    <dbReference type="NCBI Taxonomy" id="1136413"/>
    <lineage>
        <taxon>Bacteria</taxon>
        <taxon>environmental samples</taxon>
    </lineage>
</organism>
<dbReference type="Pfam" id="PF02615">
    <property type="entry name" value="Ldh_2"/>
    <property type="match status" value="1"/>
</dbReference>
<comment type="similarity">
    <text evidence="1">Belongs to the LDH2/MDH2 oxidoreductase family.</text>
</comment>
<dbReference type="PANTHER" id="PTHR11091">
    <property type="entry name" value="OXIDOREDUCTASE-RELATED"/>
    <property type="match status" value="1"/>
</dbReference>
<reference evidence="3" key="1">
    <citation type="submission" date="2015-10" db="EMBL/GenBank/DDBJ databases">
        <title>Biosynthesis of SCL-MCL polyhydroxyalkanoates by metagenomic clones in Pseudomonas putida.</title>
        <authorList>
            <person name="Cheng J."/>
            <person name="Charles T.C."/>
        </authorList>
    </citation>
    <scope>NUCLEOTIDE SEQUENCE</scope>
</reference>
<dbReference type="SUPFAM" id="SSF89733">
    <property type="entry name" value="L-sulfolactate dehydrogenase-like"/>
    <property type="match status" value="1"/>
</dbReference>
<dbReference type="Gene3D" id="1.10.1530.10">
    <property type="match status" value="1"/>
</dbReference>
<evidence type="ECO:0000256" key="2">
    <source>
        <dbReference type="ARBA" id="ARBA00023002"/>
    </source>
</evidence>
<dbReference type="InterPro" id="IPR036111">
    <property type="entry name" value="Mal/L-sulfo/L-lacto_DH-like_sf"/>
</dbReference>
<proteinExistence type="inferred from homology"/>
<evidence type="ECO:0000256" key="1">
    <source>
        <dbReference type="ARBA" id="ARBA00006056"/>
    </source>
</evidence>
<dbReference type="PANTHER" id="PTHR11091:SF0">
    <property type="entry name" value="MALATE DEHYDROGENASE"/>
    <property type="match status" value="1"/>
</dbReference>
<keyword evidence="2" id="KW-0560">Oxidoreductase</keyword>
<dbReference type="InterPro" id="IPR043144">
    <property type="entry name" value="Mal/L-sulf/L-lact_DH-like_ah"/>
</dbReference>
<dbReference type="GO" id="GO:0016491">
    <property type="term" value="F:oxidoreductase activity"/>
    <property type="evidence" value="ECO:0007669"/>
    <property type="project" value="UniProtKB-KW"/>
</dbReference>
<sequence length="380" mass="40608">MAADEFGIGRTGTAVSNSSTTSVAHTMASNNEPALITFDRLQSYIARAFVKVGMPQADAHKVATLMANADLQGSDGHGVIRLVPYVKRIRAGGINLRPHIRVLHERPGSAVVDGDNGMGHLVVSRAVELAIEKARCTGVAWAGARYSNHAGPASLYARMPIEHDMIGLYFAVGNANHLPPWGGAEMLLSTNPIACGIPALHEPPVVLDMATTVAAYGKVKAKAKNGEMMPEGWMIDRRGKPLLDPKRADEGFLLPIGGHKGYGLALIVGLLAGTLQGAAMGRDVIDFNKDAVTTTNTGQAILVIDLRAFGDPAEFKARVDTVVRDIRNSERLDGVARIWLPGEQSHQRRERYRAEGIPVSTGVVNEIAAMAREIGIEPLV</sequence>
<evidence type="ECO:0000313" key="3">
    <source>
        <dbReference type="EMBL" id="ALV86371.1"/>
    </source>
</evidence>
<name>A0A0U3SUX2_9BACT</name>
<dbReference type="AlphaFoldDB" id="A0A0U3SUX2"/>
<dbReference type="InterPro" id="IPR043143">
    <property type="entry name" value="Mal/L-sulf/L-lact_DH-like_NADP"/>
</dbReference>
<dbReference type="Gene3D" id="3.30.1370.60">
    <property type="entry name" value="Hypothetical oxidoreductase yiak, domain 2"/>
    <property type="match status" value="1"/>
</dbReference>
<accession>A0A0U3SUX2</accession>